<evidence type="ECO:0000256" key="2">
    <source>
        <dbReference type="ARBA" id="ARBA00022963"/>
    </source>
</evidence>
<dbReference type="CDD" id="cd07209">
    <property type="entry name" value="Pat_hypo_Ecoli_Z1214_like"/>
    <property type="match status" value="1"/>
</dbReference>
<feature type="short sequence motif" description="GXGXXG" evidence="4">
    <location>
        <begin position="9"/>
        <end position="14"/>
    </location>
</feature>
<comment type="caution">
    <text evidence="6">The sequence shown here is derived from an EMBL/GenBank/DDBJ whole genome shotgun (WGS) entry which is preliminary data.</text>
</comment>
<evidence type="ECO:0000256" key="3">
    <source>
        <dbReference type="ARBA" id="ARBA00023098"/>
    </source>
</evidence>
<dbReference type="PROSITE" id="PS51635">
    <property type="entry name" value="PNPLA"/>
    <property type="match status" value="1"/>
</dbReference>
<evidence type="ECO:0000313" key="6">
    <source>
        <dbReference type="EMBL" id="MDN4473502.1"/>
    </source>
</evidence>
<dbReference type="PANTHER" id="PTHR14226">
    <property type="entry name" value="NEUROPATHY TARGET ESTERASE/SWISS CHEESE D.MELANOGASTER"/>
    <property type="match status" value="1"/>
</dbReference>
<dbReference type="InterPro" id="IPR002641">
    <property type="entry name" value="PNPLA_dom"/>
</dbReference>
<sequence length="275" mass="28899">MTIGFVLGGGGVRGAVEIGMLQALFEAQVKPDLIVGTSIGAINGAAVAADPTDAVVERLAEAWGSPAASAVYGDSWMRQLQRLATSRIHLNDPEPLRELIAATVGHGATFEDMKVPLAVCAASIERAAEQWFDSGPLVDAVLASASVPAALPPTLIDGEHYVDGGLVNSIPLGEAIARGATEIYVLQVGRIEEPLTAPRKPSDVARVSFEIARRHRFARERAQVPDGVIVHVLPYGGPHALDSKPGSYRRMDATHARIAAAYEASAAYLALRGDA</sequence>
<evidence type="ECO:0000259" key="5">
    <source>
        <dbReference type="PROSITE" id="PS51635"/>
    </source>
</evidence>
<accession>A0ABT8G346</accession>
<dbReference type="Gene3D" id="3.40.1090.10">
    <property type="entry name" value="Cytosolic phospholipase A2 catalytic domain"/>
    <property type="match status" value="2"/>
</dbReference>
<keyword evidence="1 4" id="KW-0378">Hydrolase</keyword>
<dbReference type="RefSeq" id="WP_301129102.1">
    <property type="nucleotide sequence ID" value="NZ_JAUHPV010000006.1"/>
</dbReference>
<organism evidence="6 7">
    <name type="scientific">Demequina zhanjiangensis</name>
    <dbReference type="NCBI Taxonomy" id="3051659"/>
    <lineage>
        <taxon>Bacteria</taxon>
        <taxon>Bacillati</taxon>
        <taxon>Actinomycetota</taxon>
        <taxon>Actinomycetes</taxon>
        <taxon>Micrococcales</taxon>
        <taxon>Demequinaceae</taxon>
        <taxon>Demequina</taxon>
    </lineage>
</organism>
<keyword evidence="2 4" id="KW-0442">Lipid degradation</keyword>
<feature type="short sequence motif" description="DGA/G" evidence="4">
    <location>
        <begin position="163"/>
        <end position="165"/>
    </location>
</feature>
<feature type="active site" description="Nucleophile" evidence="4">
    <location>
        <position position="38"/>
    </location>
</feature>
<dbReference type="PANTHER" id="PTHR14226:SF57">
    <property type="entry name" value="BLR7027 PROTEIN"/>
    <property type="match status" value="1"/>
</dbReference>
<feature type="active site" description="Proton acceptor" evidence="4">
    <location>
        <position position="163"/>
    </location>
</feature>
<evidence type="ECO:0000256" key="1">
    <source>
        <dbReference type="ARBA" id="ARBA00022801"/>
    </source>
</evidence>
<name>A0ABT8G346_9MICO</name>
<evidence type="ECO:0000256" key="4">
    <source>
        <dbReference type="PROSITE-ProRule" id="PRU01161"/>
    </source>
</evidence>
<keyword evidence="3 4" id="KW-0443">Lipid metabolism</keyword>
<feature type="domain" description="PNPLA" evidence="5">
    <location>
        <begin position="5"/>
        <end position="176"/>
    </location>
</feature>
<dbReference type="Pfam" id="PF01734">
    <property type="entry name" value="Patatin"/>
    <property type="match status" value="1"/>
</dbReference>
<dbReference type="InterPro" id="IPR016035">
    <property type="entry name" value="Acyl_Trfase/lysoPLipase"/>
</dbReference>
<gene>
    <name evidence="6" type="ORF">QQX04_10910</name>
</gene>
<evidence type="ECO:0000313" key="7">
    <source>
        <dbReference type="Proteomes" id="UP001172738"/>
    </source>
</evidence>
<dbReference type="InterPro" id="IPR050301">
    <property type="entry name" value="NTE"/>
</dbReference>
<dbReference type="SUPFAM" id="SSF52151">
    <property type="entry name" value="FabD/lysophospholipase-like"/>
    <property type="match status" value="1"/>
</dbReference>
<dbReference type="Proteomes" id="UP001172738">
    <property type="component" value="Unassembled WGS sequence"/>
</dbReference>
<protein>
    <submittedName>
        <fullName evidence="6">Patatin-like phospholipase family protein</fullName>
    </submittedName>
</protein>
<keyword evidence="7" id="KW-1185">Reference proteome</keyword>
<dbReference type="EMBL" id="JAUHPV010000006">
    <property type="protein sequence ID" value="MDN4473502.1"/>
    <property type="molecule type" value="Genomic_DNA"/>
</dbReference>
<reference evidence="6" key="1">
    <citation type="submission" date="2023-06" db="EMBL/GenBank/DDBJ databases">
        <title>SYSU T00b26.</title>
        <authorList>
            <person name="Gao L."/>
            <person name="Fang B.-Z."/>
            <person name="Li W.-J."/>
        </authorList>
    </citation>
    <scope>NUCLEOTIDE SEQUENCE</scope>
    <source>
        <strain evidence="6">SYSU T00b26</strain>
    </source>
</reference>
<proteinExistence type="predicted"/>
<feature type="short sequence motif" description="GXSXG" evidence="4">
    <location>
        <begin position="36"/>
        <end position="40"/>
    </location>
</feature>